<keyword evidence="7" id="KW-1185">Reference proteome</keyword>
<dbReference type="PROSITE" id="PS51469">
    <property type="entry name" value="SUN"/>
    <property type="match status" value="1"/>
</dbReference>
<dbReference type="Gene3D" id="2.60.120.260">
    <property type="entry name" value="Galactose-binding domain-like"/>
    <property type="match status" value="1"/>
</dbReference>
<evidence type="ECO:0000313" key="7">
    <source>
        <dbReference type="Proteomes" id="UP000308197"/>
    </source>
</evidence>
<dbReference type="AlphaFoldDB" id="A0A5C3NUJ5"/>
<dbReference type="InParanoid" id="A0A5C3NUJ5"/>
<name>A0A5C3NUJ5_9APHY</name>
<evidence type="ECO:0000313" key="6">
    <source>
        <dbReference type="EMBL" id="TFK79660.1"/>
    </source>
</evidence>
<dbReference type="Proteomes" id="UP000308197">
    <property type="component" value="Unassembled WGS sequence"/>
</dbReference>
<evidence type="ECO:0000256" key="4">
    <source>
        <dbReference type="ARBA" id="ARBA00023136"/>
    </source>
</evidence>
<protein>
    <recommendedName>
        <fullName evidence="5">SUN domain-containing protein</fullName>
    </recommendedName>
</protein>
<dbReference type="PANTHER" id="PTHR12911">
    <property type="entry name" value="SAD1/UNC-84-LIKE PROTEIN-RELATED"/>
    <property type="match status" value="1"/>
</dbReference>
<dbReference type="EMBL" id="ML211968">
    <property type="protein sequence ID" value="TFK79660.1"/>
    <property type="molecule type" value="Genomic_DNA"/>
</dbReference>
<keyword evidence="3" id="KW-1133">Transmembrane helix</keyword>
<organism evidence="6 7">
    <name type="scientific">Polyporus arcularius HHB13444</name>
    <dbReference type="NCBI Taxonomy" id="1314778"/>
    <lineage>
        <taxon>Eukaryota</taxon>
        <taxon>Fungi</taxon>
        <taxon>Dikarya</taxon>
        <taxon>Basidiomycota</taxon>
        <taxon>Agaricomycotina</taxon>
        <taxon>Agaricomycetes</taxon>
        <taxon>Polyporales</taxon>
        <taxon>Polyporaceae</taxon>
        <taxon>Polyporus</taxon>
    </lineage>
</organism>
<feature type="domain" description="SUN" evidence="5">
    <location>
        <begin position="55"/>
        <end position="246"/>
    </location>
</feature>
<proteinExistence type="predicted"/>
<keyword evidence="2" id="KW-0812">Transmembrane</keyword>
<dbReference type="STRING" id="1314778.A0A5C3NUJ5"/>
<dbReference type="GO" id="GO:0034993">
    <property type="term" value="C:meiotic nuclear membrane microtubule tethering complex"/>
    <property type="evidence" value="ECO:0007669"/>
    <property type="project" value="TreeGrafter"/>
</dbReference>
<keyword evidence="4" id="KW-0472">Membrane</keyword>
<evidence type="ECO:0000256" key="3">
    <source>
        <dbReference type="ARBA" id="ARBA00022989"/>
    </source>
</evidence>
<dbReference type="PANTHER" id="PTHR12911:SF8">
    <property type="entry name" value="KLAROID PROTEIN-RELATED"/>
    <property type="match status" value="1"/>
</dbReference>
<evidence type="ECO:0000259" key="5">
    <source>
        <dbReference type="PROSITE" id="PS51469"/>
    </source>
</evidence>
<reference evidence="6 7" key="1">
    <citation type="journal article" date="2019" name="Nat. Ecol. Evol.">
        <title>Megaphylogeny resolves global patterns of mushroom evolution.</title>
        <authorList>
            <person name="Varga T."/>
            <person name="Krizsan K."/>
            <person name="Foldi C."/>
            <person name="Dima B."/>
            <person name="Sanchez-Garcia M."/>
            <person name="Sanchez-Ramirez S."/>
            <person name="Szollosi G.J."/>
            <person name="Szarkandi J.G."/>
            <person name="Papp V."/>
            <person name="Albert L."/>
            <person name="Andreopoulos W."/>
            <person name="Angelini C."/>
            <person name="Antonin V."/>
            <person name="Barry K.W."/>
            <person name="Bougher N.L."/>
            <person name="Buchanan P."/>
            <person name="Buyck B."/>
            <person name="Bense V."/>
            <person name="Catcheside P."/>
            <person name="Chovatia M."/>
            <person name="Cooper J."/>
            <person name="Damon W."/>
            <person name="Desjardin D."/>
            <person name="Finy P."/>
            <person name="Geml J."/>
            <person name="Haridas S."/>
            <person name="Hughes K."/>
            <person name="Justo A."/>
            <person name="Karasinski D."/>
            <person name="Kautmanova I."/>
            <person name="Kiss B."/>
            <person name="Kocsube S."/>
            <person name="Kotiranta H."/>
            <person name="LaButti K.M."/>
            <person name="Lechner B.E."/>
            <person name="Liimatainen K."/>
            <person name="Lipzen A."/>
            <person name="Lukacs Z."/>
            <person name="Mihaltcheva S."/>
            <person name="Morgado L.N."/>
            <person name="Niskanen T."/>
            <person name="Noordeloos M.E."/>
            <person name="Ohm R.A."/>
            <person name="Ortiz-Santana B."/>
            <person name="Ovrebo C."/>
            <person name="Racz N."/>
            <person name="Riley R."/>
            <person name="Savchenko A."/>
            <person name="Shiryaev A."/>
            <person name="Soop K."/>
            <person name="Spirin V."/>
            <person name="Szebenyi C."/>
            <person name="Tomsovsky M."/>
            <person name="Tulloss R.E."/>
            <person name="Uehling J."/>
            <person name="Grigoriev I.V."/>
            <person name="Vagvolgyi C."/>
            <person name="Papp T."/>
            <person name="Martin F.M."/>
            <person name="Miettinen O."/>
            <person name="Hibbett D.S."/>
            <person name="Nagy L.G."/>
        </authorList>
    </citation>
    <scope>NUCLEOTIDE SEQUENCE [LARGE SCALE GENOMIC DNA]</scope>
    <source>
        <strain evidence="6 7">HHB13444</strain>
    </source>
</reference>
<dbReference type="InterPro" id="IPR045119">
    <property type="entry name" value="SUN1-5"/>
</dbReference>
<sequence>MPIPPTLSRIDSSTRLLLTPSVTVTPELEAYVNRLVSTALRDPVGRRDFALFQDGAAVITRLTYPSPSLRPRSSKHPQVSPVGDAAPEAALRDDLRVGECWLVPGSSGQLGIGLHTFIAPTHVTVDHIPLEIAANIGQAARKMILWGLVEGDHNLALYRRLVASGEALHPIDLGRDRPPVHSNQQYVLLARFDYNIFAPFHIQTFPIASVAVDEGMYFGVVVLEILDNWGGQSTCVYRIRIHGNVVVL</sequence>
<dbReference type="GO" id="GO:0043495">
    <property type="term" value="F:protein-membrane adaptor activity"/>
    <property type="evidence" value="ECO:0007669"/>
    <property type="project" value="TreeGrafter"/>
</dbReference>
<evidence type="ECO:0000256" key="1">
    <source>
        <dbReference type="ARBA" id="ARBA00004370"/>
    </source>
</evidence>
<dbReference type="Pfam" id="PF07738">
    <property type="entry name" value="Sad1_UNC"/>
    <property type="match status" value="2"/>
</dbReference>
<accession>A0A5C3NUJ5</accession>
<evidence type="ECO:0000256" key="2">
    <source>
        <dbReference type="ARBA" id="ARBA00022692"/>
    </source>
</evidence>
<gene>
    <name evidence="6" type="ORF">K466DRAFT_579148</name>
</gene>
<dbReference type="InterPro" id="IPR012919">
    <property type="entry name" value="SUN_dom"/>
</dbReference>
<comment type="subcellular location">
    <subcellularLocation>
        <location evidence="1">Membrane</location>
    </subcellularLocation>
</comment>